<proteinExistence type="predicted"/>
<reference evidence="1" key="2">
    <citation type="submission" date="2020-09" db="EMBL/GenBank/DDBJ databases">
        <authorList>
            <person name="Sun Q."/>
            <person name="Zhou Y."/>
        </authorList>
    </citation>
    <scope>NUCLEOTIDE SEQUENCE</scope>
    <source>
        <strain evidence="1">CGMCC 1.7086</strain>
    </source>
</reference>
<dbReference type="Proteomes" id="UP000606935">
    <property type="component" value="Unassembled WGS sequence"/>
</dbReference>
<comment type="caution">
    <text evidence="1">The sequence shown here is derived from an EMBL/GenBank/DDBJ whole genome shotgun (WGS) entry which is preliminary data.</text>
</comment>
<dbReference type="AlphaFoldDB" id="A0A917YTJ3"/>
<name>A0A917YTJ3_9ALTE</name>
<evidence type="ECO:0000313" key="1">
    <source>
        <dbReference type="EMBL" id="GGO66601.1"/>
    </source>
</evidence>
<evidence type="ECO:0000313" key="2">
    <source>
        <dbReference type="Proteomes" id="UP000606935"/>
    </source>
</evidence>
<gene>
    <name evidence="1" type="ORF">GCM10010982_11170</name>
</gene>
<dbReference type="EMBL" id="BMLS01000001">
    <property type="protein sequence ID" value="GGO66601.1"/>
    <property type="molecule type" value="Genomic_DNA"/>
</dbReference>
<keyword evidence="2" id="KW-1185">Reference proteome</keyword>
<sequence length="58" mass="6683">MVSHQEDFLNLRIRMDTLAKLISHHQLHIEDLRCSDSHSAALLRRLLLECALCNVSTN</sequence>
<reference evidence="1" key="1">
    <citation type="journal article" date="2014" name="Int. J. Syst. Evol. Microbiol.">
        <title>Complete genome sequence of Corynebacterium casei LMG S-19264T (=DSM 44701T), isolated from a smear-ripened cheese.</title>
        <authorList>
            <consortium name="US DOE Joint Genome Institute (JGI-PGF)"/>
            <person name="Walter F."/>
            <person name="Albersmeier A."/>
            <person name="Kalinowski J."/>
            <person name="Ruckert C."/>
        </authorList>
    </citation>
    <scope>NUCLEOTIDE SEQUENCE</scope>
    <source>
        <strain evidence="1">CGMCC 1.7086</strain>
    </source>
</reference>
<protein>
    <submittedName>
        <fullName evidence="1">Uncharacterized protein</fullName>
    </submittedName>
</protein>
<accession>A0A917YTJ3</accession>
<organism evidence="1 2">
    <name type="scientific">Bowmanella pacifica</name>
    <dbReference type="NCBI Taxonomy" id="502051"/>
    <lineage>
        <taxon>Bacteria</taxon>
        <taxon>Pseudomonadati</taxon>
        <taxon>Pseudomonadota</taxon>
        <taxon>Gammaproteobacteria</taxon>
        <taxon>Alteromonadales</taxon>
        <taxon>Alteromonadaceae</taxon>
        <taxon>Bowmanella</taxon>
    </lineage>
</organism>